<dbReference type="SMART" id="SM00347">
    <property type="entry name" value="HTH_MARR"/>
    <property type="match status" value="1"/>
</dbReference>
<dbReference type="AlphaFoldDB" id="A0A1R1LLA7"/>
<keyword evidence="1" id="KW-0805">Transcription regulation</keyword>
<reference evidence="5 6" key="1">
    <citation type="submission" date="2016-12" db="EMBL/GenBank/DDBJ databases">
        <title>Draft genome of Tersicoccus phoenicis 1P05MA.</title>
        <authorList>
            <person name="Nakajima Y."/>
            <person name="Yoshizawa S."/>
            <person name="Nakamura K."/>
            <person name="Ogura Y."/>
            <person name="Hayashi T."/>
            <person name="Kogure K."/>
        </authorList>
    </citation>
    <scope>NUCLEOTIDE SEQUENCE [LARGE SCALE GENOMIC DNA]</scope>
    <source>
        <strain evidence="5 6">1p05MA</strain>
    </source>
</reference>
<dbReference type="InterPro" id="IPR036390">
    <property type="entry name" value="WH_DNA-bd_sf"/>
</dbReference>
<organism evidence="5 6">
    <name type="scientific">Tersicoccus phoenicis</name>
    <dbReference type="NCBI Taxonomy" id="554083"/>
    <lineage>
        <taxon>Bacteria</taxon>
        <taxon>Bacillati</taxon>
        <taxon>Actinomycetota</taxon>
        <taxon>Actinomycetes</taxon>
        <taxon>Micrococcales</taxon>
        <taxon>Micrococcaceae</taxon>
        <taxon>Tersicoccus</taxon>
    </lineage>
</organism>
<dbReference type="RefSeq" id="WP_076701147.1">
    <property type="nucleotide sequence ID" value="NZ_MRDE01000009.1"/>
</dbReference>
<dbReference type="PANTHER" id="PTHR33164">
    <property type="entry name" value="TRANSCRIPTIONAL REGULATOR, MARR FAMILY"/>
    <property type="match status" value="1"/>
</dbReference>
<dbReference type="Proteomes" id="UP000187085">
    <property type="component" value="Unassembled WGS sequence"/>
</dbReference>
<gene>
    <name evidence="5" type="ORF">BKD30_01760</name>
</gene>
<dbReference type="GO" id="GO:0003677">
    <property type="term" value="F:DNA binding"/>
    <property type="evidence" value="ECO:0007669"/>
    <property type="project" value="UniProtKB-KW"/>
</dbReference>
<evidence type="ECO:0000259" key="4">
    <source>
        <dbReference type="PROSITE" id="PS50995"/>
    </source>
</evidence>
<evidence type="ECO:0000313" key="6">
    <source>
        <dbReference type="Proteomes" id="UP000187085"/>
    </source>
</evidence>
<feature type="domain" description="HTH marR-type" evidence="4">
    <location>
        <begin position="9"/>
        <end position="137"/>
    </location>
</feature>
<evidence type="ECO:0000256" key="1">
    <source>
        <dbReference type="ARBA" id="ARBA00023015"/>
    </source>
</evidence>
<dbReference type="Gene3D" id="1.10.10.10">
    <property type="entry name" value="Winged helix-like DNA-binding domain superfamily/Winged helix DNA-binding domain"/>
    <property type="match status" value="1"/>
</dbReference>
<proteinExistence type="predicted"/>
<dbReference type="GO" id="GO:0006950">
    <property type="term" value="P:response to stress"/>
    <property type="evidence" value="ECO:0007669"/>
    <property type="project" value="TreeGrafter"/>
</dbReference>
<name>A0A1R1LLA7_9MICC</name>
<dbReference type="Pfam" id="PF01047">
    <property type="entry name" value="MarR"/>
    <property type="match status" value="1"/>
</dbReference>
<dbReference type="GO" id="GO:0003700">
    <property type="term" value="F:DNA-binding transcription factor activity"/>
    <property type="evidence" value="ECO:0007669"/>
    <property type="project" value="InterPro"/>
</dbReference>
<accession>A0A1R1LLA7</accession>
<protein>
    <submittedName>
        <fullName evidence="5">MarR family transcriptional regulator</fullName>
    </submittedName>
</protein>
<comment type="caution">
    <text evidence="5">The sequence shown here is derived from an EMBL/GenBank/DDBJ whole genome shotgun (WGS) entry which is preliminary data.</text>
</comment>
<keyword evidence="3" id="KW-0804">Transcription</keyword>
<dbReference type="OrthoDB" id="69852at2"/>
<keyword evidence="6" id="KW-1185">Reference proteome</keyword>
<evidence type="ECO:0000313" key="5">
    <source>
        <dbReference type="EMBL" id="OMH28269.1"/>
    </source>
</evidence>
<dbReference type="SUPFAM" id="SSF46785">
    <property type="entry name" value="Winged helix' DNA-binding domain"/>
    <property type="match status" value="1"/>
</dbReference>
<keyword evidence="2" id="KW-0238">DNA-binding</keyword>
<evidence type="ECO:0000256" key="3">
    <source>
        <dbReference type="ARBA" id="ARBA00023163"/>
    </source>
</evidence>
<dbReference type="InterPro" id="IPR039422">
    <property type="entry name" value="MarR/SlyA-like"/>
</dbReference>
<dbReference type="EMBL" id="MRDE01000009">
    <property type="protein sequence ID" value="OMH28269.1"/>
    <property type="molecule type" value="Genomic_DNA"/>
</dbReference>
<dbReference type="InterPro" id="IPR036388">
    <property type="entry name" value="WH-like_DNA-bd_sf"/>
</dbReference>
<dbReference type="InterPro" id="IPR000835">
    <property type="entry name" value="HTH_MarR-typ"/>
</dbReference>
<sequence length="158" mass="17094">MPEPSLWPTSRLLSTAARLVEHSWNENLASIGVTHAGVIALDVLSAHGPMTQARLASLVKVQAQTMGKTLHRLQIHGHVGRQRDQQDRRSHVVSITDAGRAALESSQRIERDLLPGGDRSSDELRDQLVDIITSLGDARWQTSGVLPDDGDLSPAASS</sequence>
<dbReference type="STRING" id="554083.BKD30_01760"/>
<evidence type="ECO:0000256" key="2">
    <source>
        <dbReference type="ARBA" id="ARBA00023125"/>
    </source>
</evidence>
<dbReference type="PANTHER" id="PTHR33164:SF64">
    <property type="entry name" value="TRANSCRIPTIONAL REGULATOR SLYA"/>
    <property type="match status" value="1"/>
</dbReference>
<dbReference type="PROSITE" id="PS50995">
    <property type="entry name" value="HTH_MARR_2"/>
    <property type="match status" value="1"/>
</dbReference>